<evidence type="ECO:0000256" key="1">
    <source>
        <dbReference type="SAM" id="MobiDB-lite"/>
    </source>
</evidence>
<keyword evidence="3" id="KW-1185">Reference proteome</keyword>
<evidence type="ECO:0000313" key="3">
    <source>
        <dbReference type="Proteomes" id="UP001501196"/>
    </source>
</evidence>
<comment type="caution">
    <text evidence="2">The sequence shown here is derived from an EMBL/GenBank/DDBJ whole genome shotgun (WGS) entry which is preliminary data.</text>
</comment>
<reference evidence="2 3" key="1">
    <citation type="journal article" date="2019" name="Int. J. Syst. Evol. Microbiol.">
        <title>The Global Catalogue of Microorganisms (GCM) 10K type strain sequencing project: providing services to taxonomists for standard genome sequencing and annotation.</title>
        <authorList>
            <consortium name="The Broad Institute Genomics Platform"/>
            <consortium name="The Broad Institute Genome Sequencing Center for Infectious Disease"/>
            <person name="Wu L."/>
            <person name="Ma J."/>
        </authorList>
    </citation>
    <scope>NUCLEOTIDE SEQUENCE [LARGE SCALE GENOMIC DNA]</scope>
    <source>
        <strain evidence="2 3">JCM 15672</strain>
    </source>
</reference>
<evidence type="ECO:0000313" key="2">
    <source>
        <dbReference type="EMBL" id="GAA2027914.1"/>
    </source>
</evidence>
<dbReference type="RefSeq" id="WP_344369798.1">
    <property type="nucleotide sequence ID" value="NZ_BAAAPW010000001.1"/>
</dbReference>
<dbReference type="EMBL" id="BAAAPW010000001">
    <property type="protein sequence ID" value="GAA2027914.1"/>
    <property type="molecule type" value="Genomic_DNA"/>
</dbReference>
<organism evidence="2 3">
    <name type="scientific">Agromyces tropicus</name>
    <dbReference type="NCBI Taxonomy" id="555371"/>
    <lineage>
        <taxon>Bacteria</taxon>
        <taxon>Bacillati</taxon>
        <taxon>Actinomycetota</taxon>
        <taxon>Actinomycetes</taxon>
        <taxon>Micrococcales</taxon>
        <taxon>Microbacteriaceae</taxon>
        <taxon>Agromyces</taxon>
    </lineage>
</organism>
<protein>
    <submittedName>
        <fullName evidence="2">Uncharacterized protein</fullName>
    </submittedName>
</protein>
<proteinExistence type="predicted"/>
<accession>A0ABN2U4Q1</accession>
<feature type="region of interest" description="Disordered" evidence="1">
    <location>
        <begin position="275"/>
        <end position="301"/>
    </location>
</feature>
<sequence length="301" mass="30241">MVPGSPPVASGSATTGAIGPVARRGSRSASVVSVVTSAATRWRADAAARRASAARARAAAVAVARADFAESFRAVDALADELRVVAAFVREDDELPAASPPSAGASAGADVPVDVAADPFLDGLLLEALFADARFAAAVDAERVPAAGRPLEVERLAPAALAGAGVACAPSSAEVAPASCSRASESAAAAAERFAAVLRAAEEADEDRDVRAVEPDRPAFDPLDDDASEAFGPDFGAGFGADLAPPFEEAERDAEVFFAADLAALDRAADASAALPRLAGRPPERLDPAPERPVPGVAVSP</sequence>
<feature type="region of interest" description="Disordered" evidence="1">
    <location>
        <begin position="1"/>
        <end position="29"/>
    </location>
</feature>
<name>A0ABN2U4Q1_9MICO</name>
<gene>
    <name evidence="2" type="ORF">GCM10009819_09250</name>
</gene>
<dbReference type="Proteomes" id="UP001501196">
    <property type="component" value="Unassembled WGS sequence"/>
</dbReference>